<dbReference type="GO" id="GO:0016747">
    <property type="term" value="F:acyltransferase activity, transferring groups other than amino-acyl groups"/>
    <property type="evidence" value="ECO:0007669"/>
    <property type="project" value="InterPro"/>
</dbReference>
<proteinExistence type="predicted"/>
<evidence type="ECO:0000259" key="2">
    <source>
        <dbReference type="Pfam" id="PF01757"/>
    </source>
</evidence>
<sequence>MKTLYGIQYLRAIAALAVVLFHAAERSGENFAIGAAGVDVFFVVSGFIMMVISHNRQQTPASFLRERILRIVPSYWIVTSIMVFGGALGLFPNLVLDLPHLIGSYFFLPVPSPNGGALWPLLVQGWTLNYEMFFYLAFAATLLLPEGRRLAALALLFGLLVATGLMIDAPGEPLLFYTQPILLEFLAGAVIGRLWLGGQVPRTETGLMLIAGAVLAFAAIYLTNMDFSTAICAPLAIALVLGVLALEKGEALPPLPGLAYLGDASYSIYLWHTLAISVVLKIGLALSLPAPLIAWIGALAGTLLGILCYEGLERPLQHFIKHRRLVIRRPRRQPAE</sequence>
<feature type="transmembrane region" description="Helical" evidence="1">
    <location>
        <begin position="150"/>
        <end position="169"/>
    </location>
</feature>
<dbReference type="GO" id="GO:0000271">
    <property type="term" value="P:polysaccharide biosynthetic process"/>
    <property type="evidence" value="ECO:0007669"/>
    <property type="project" value="TreeGrafter"/>
</dbReference>
<feature type="transmembrane region" description="Helical" evidence="1">
    <location>
        <begin position="116"/>
        <end position="138"/>
    </location>
</feature>
<dbReference type="EMBL" id="VJMG01000028">
    <property type="protein sequence ID" value="TRL38834.1"/>
    <property type="molecule type" value="Genomic_DNA"/>
</dbReference>
<keyword evidence="1" id="KW-1133">Transmembrane helix</keyword>
<keyword evidence="1" id="KW-0812">Transmembrane</keyword>
<keyword evidence="4" id="KW-1185">Reference proteome</keyword>
<gene>
    <name evidence="3" type="ORF">FNA46_11800</name>
</gene>
<feature type="transmembrane region" description="Helical" evidence="1">
    <location>
        <begin position="74"/>
        <end position="96"/>
    </location>
</feature>
<comment type="caution">
    <text evidence="3">The sequence shown here is derived from an EMBL/GenBank/DDBJ whole genome shotgun (WGS) entry which is preliminary data.</text>
</comment>
<feature type="transmembrane region" description="Helical" evidence="1">
    <location>
        <begin position="228"/>
        <end position="246"/>
    </location>
</feature>
<evidence type="ECO:0000313" key="3">
    <source>
        <dbReference type="EMBL" id="TRL38834.1"/>
    </source>
</evidence>
<dbReference type="AlphaFoldDB" id="A0A549TAD8"/>
<feature type="transmembrane region" description="Helical" evidence="1">
    <location>
        <begin position="30"/>
        <end position="53"/>
    </location>
</feature>
<feature type="transmembrane region" description="Helical" evidence="1">
    <location>
        <begin position="266"/>
        <end position="286"/>
    </location>
</feature>
<dbReference type="PANTHER" id="PTHR23028:SF53">
    <property type="entry name" value="ACYL_TRANSF_3 DOMAIN-CONTAINING PROTEIN"/>
    <property type="match status" value="1"/>
</dbReference>
<dbReference type="GO" id="GO:0016020">
    <property type="term" value="C:membrane"/>
    <property type="evidence" value="ECO:0007669"/>
    <property type="project" value="TreeGrafter"/>
</dbReference>
<feature type="transmembrane region" description="Helical" evidence="1">
    <location>
        <begin position="292"/>
        <end position="312"/>
    </location>
</feature>
<evidence type="ECO:0000256" key="1">
    <source>
        <dbReference type="SAM" id="Phobius"/>
    </source>
</evidence>
<dbReference type="InterPro" id="IPR050879">
    <property type="entry name" value="Acyltransferase_3"/>
</dbReference>
<feature type="transmembrane region" description="Helical" evidence="1">
    <location>
        <begin position="7"/>
        <end position="24"/>
    </location>
</feature>
<feature type="domain" description="Acyltransferase 3" evidence="2">
    <location>
        <begin position="5"/>
        <end position="307"/>
    </location>
</feature>
<keyword evidence="3" id="KW-0808">Transferase</keyword>
<reference evidence="3 4" key="1">
    <citation type="submission" date="2019-07" db="EMBL/GenBank/DDBJ databases">
        <title>Ln-dependent methylotrophs.</title>
        <authorList>
            <person name="Tani A."/>
        </authorList>
    </citation>
    <scope>NUCLEOTIDE SEQUENCE [LARGE SCALE GENOMIC DNA]</scope>
    <source>
        <strain evidence="3 4">SM12</strain>
    </source>
</reference>
<dbReference type="Pfam" id="PF01757">
    <property type="entry name" value="Acyl_transf_3"/>
    <property type="match status" value="1"/>
</dbReference>
<dbReference type="InterPro" id="IPR002656">
    <property type="entry name" value="Acyl_transf_3_dom"/>
</dbReference>
<evidence type="ECO:0000313" key="4">
    <source>
        <dbReference type="Proteomes" id="UP000316801"/>
    </source>
</evidence>
<dbReference type="RefSeq" id="WP_143125393.1">
    <property type="nucleotide sequence ID" value="NZ_VJMG01000028.1"/>
</dbReference>
<feature type="transmembrane region" description="Helical" evidence="1">
    <location>
        <begin position="205"/>
        <end position="222"/>
    </location>
</feature>
<dbReference type="PANTHER" id="PTHR23028">
    <property type="entry name" value="ACETYLTRANSFERASE"/>
    <property type="match status" value="1"/>
</dbReference>
<accession>A0A549TAD8</accession>
<protein>
    <submittedName>
        <fullName evidence="3">Acyltransferase</fullName>
    </submittedName>
</protein>
<organism evidence="3 4">
    <name type="scientific">Rhizobium straminoryzae</name>
    <dbReference type="NCBI Taxonomy" id="1387186"/>
    <lineage>
        <taxon>Bacteria</taxon>
        <taxon>Pseudomonadati</taxon>
        <taxon>Pseudomonadota</taxon>
        <taxon>Alphaproteobacteria</taxon>
        <taxon>Hyphomicrobiales</taxon>
        <taxon>Rhizobiaceae</taxon>
        <taxon>Rhizobium/Agrobacterium group</taxon>
        <taxon>Rhizobium</taxon>
    </lineage>
</organism>
<keyword evidence="1" id="KW-0472">Membrane</keyword>
<name>A0A549TAD8_9HYPH</name>
<keyword evidence="3" id="KW-0012">Acyltransferase</keyword>
<dbReference type="Proteomes" id="UP000316801">
    <property type="component" value="Unassembled WGS sequence"/>
</dbReference>
<feature type="transmembrane region" description="Helical" evidence="1">
    <location>
        <begin position="175"/>
        <end position="196"/>
    </location>
</feature>